<dbReference type="InterPro" id="IPR006652">
    <property type="entry name" value="Kelch_1"/>
</dbReference>
<dbReference type="Proteomes" id="UP001187192">
    <property type="component" value="Unassembled WGS sequence"/>
</dbReference>
<dbReference type="InterPro" id="IPR057499">
    <property type="entry name" value="Kelch_FKB95"/>
</dbReference>
<evidence type="ECO:0000259" key="3">
    <source>
        <dbReference type="Pfam" id="PF25210"/>
    </source>
</evidence>
<evidence type="ECO:0000313" key="5">
    <source>
        <dbReference type="Proteomes" id="UP001187192"/>
    </source>
</evidence>
<dbReference type="CDD" id="cd22152">
    <property type="entry name" value="F-box_AtAFR-like"/>
    <property type="match status" value="1"/>
</dbReference>
<gene>
    <name evidence="4" type="ORF">TIFTF001_004169</name>
</gene>
<dbReference type="PANTHER" id="PTHR24414:SF23">
    <property type="entry name" value="F-BOX_KELCH-REPEAT PROTEIN SKIP6"/>
    <property type="match status" value="1"/>
</dbReference>
<dbReference type="Gramene" id="FCD_00011752-RA">
    <property type="protein sequence ID" value="FCD_00011752-RA:cds"/>
    <property type="gene ID" value="FCD_00011752"/>
</dbReference>
<feature type="domain" description="FKB95-like N-terminal Kelch" evidence="3">
    <location>
        <begin position="97"/>
        <end position="373"/>
    </location>
</feature>
<reference evidence="4" key="1">
    <citation type="submission" date="2023-07" db="EMBL/GenBank/DDBJ databases">
        <title>draft genome sequence of fig (Ficus carica).</title>
        <authorList>
            <person name="Takahashi T."/>
            <person name="Nishimura K."/>
        </authorList>
    </citation>
    <scope>NUCLEOTIDE SEQUENCE</scope>
</reference>
<feature type="compositionally biased region" description="Pro residues" evidence="1">
    <location>
        <begin position="18"/>
        <end position="28"/>
    </location>
</feature>
<feature type="domain" description="F-box" evidence="2">
    <location>
        <begin position="32"/>
        <end position="70"/>
    </location>
</feature>
<dbReference type="EMBL" id="BTGU01000004">
    <property type="protein sequence ID" value="GMN33468.1"/>
    <property type="molecule type" value="Genomic_DNA"/>
</dbReference>
<dbReference type="InterPro" id="IPR001810">
    <property type="entry name" value="F-box_dom"/>
</dbReference>
<dbReference type="InterPro" id="IPR050354">
    <property type="entry name" value="F-box/kelch-repeat_ARATH"/>
</dbReference>
<sequence>MQMQRIIAGDRPGSTAEQPPPPPSPPGTLIPTLPNDVSLLCLARVPRPYHPALAAVSKPIRSLLSSPHLFTTRHFLNFTQPSLYLWVDSDHLRRPRWLALHRRSDPSDTTHSEPSLFRLTLSPPIPVPYHNSALAALENKLYVIGGNNDDDNGSSDVWVFDCRFHTWERGPRMGAARSRAWAGVIDGKIYVMKGVEEDQEANWMEVFDPEVGRWEAVPTPFGGVDDWFYICKVIDGKICVRTGREDLEEFRFDPPTRTWEGFESEPQLMPEGQICVVDGLLFCCDAEGTIRGFDEQNGGVWREVNGVAEKMPESMVEPRIVNLEGRLIMLWGQLGNGSETFVRSGERMELWCAEIEVRMGKDGEWWGQVHCLERFLSLLGPALNLPEGLLPIIFGFFYDSACFSVSLWGNIGYQVFLINEIFNYHALFSNPNV</sequence>
<evidence type="ECO:0000256" key="1">
    <source>
        <dbReference type="SAM" id="MobiDB-lite"/>
    </source>
</evidence>
<keyword evidence="5" id="KW-1185">Reference proteome</keyword>
<name>A0AA87ZC15_FICCA</name>
<feature type="region of interest" description="Disordered" evidence="1">
    <location>
        <begin position="1"/>
        <end position="28"/>
    </location>
</feature>
<protein>
    <submittedName>
        <fullName evidence="4">Uncharacterized protein</fullName>
    </submittedName>
</protein>
<dbReference type="PANTHER" id="PTHR24414">
    <property type="entry name" value="F-BOX/KELCH-REPEAT PROTEIN SKIP4"/>
    <property type="match status" value="1"/>
</dbReference>
<evidence type="ECO:0000259" key="2">
    <source>
        <dbReference type="Pfam" id="PF00646"/>
    </source>
</evidence>
<organism evidence="4 5">
    <name type="scientific">Ficus carica</name>
    <name type="common">Common fig</name>
    <dbReference type="NCBI Taxonomy" id="3494"/>
    <lineage>
        <taxon>Eukaryota</taxon>
        <taxon>Viridiplantae</taxon>
        <taxon>Streptophyta</taxon>
        <taxon>Embryophyta</taxon>
        <taxon>Tracheophyta</taxon>
        <taxon>Spermatophyta</taxon>
        <taxon>Magnoliopsida</taxon>
        <taxon>eudicotyledons</taxon>
        <taxon>Gunneridae</taxon>
        <taxon>Pentapetalae</taxon>
        <taxon>rosids</taxon>
        <taxon>fabids</taxon>
        <taxon>Rosales</taxon>
        <taxon>Moraceae</taxon>
        <taxon>Ficeae</taxon>
        <taxon>Ficus</taxon>
    </lineage>
</organism>
<dbReference type="SMART" id="SM00612">
    <property type="entry name" value="Kelch"/>
    <property type="match status" value="1"/>
</dbReference>
<dbReference type="SUPFAM" id="SSF117281">
    <property type="entry name" value="Kelch motif"/>
    <property type="match status" value="1"/>
</dbReference>
<dbReference type="AlphaFoldDB" id="A0AA87ZC15"/>
<dbReference type="Gene3D" id="2.120.10.80">
    <property type="entry name" value="Kelch-type beta propeller"/>
    <property type="match status" value="1"/>
</dbReference>
<comment type="caution">
    <text evidence="4">The sequence shown here is derived from an EMBL/GenBank/DDBJ whole genome shotgun (WGS) entry which is preliminary data.</text>
</comment>
<dbReference type="Pfam" id="PF00646">
    <property type="entry name" value="F-box"/>
    <property type="match status" value="1"/>
</dbReference>
<accession>A0AA87ZC15</accession>
<evidence type="ECO:0000313" key="4">
    <source>
        <dbReference type="EMBL" id="GMN33468.1"/>
    </source>
</evidence>
<dbReference type="Pfam" id="PF25210">
    <property type="entry name" value="Kelch_FKB95"/>
    <property type="match status" value="1"/>
</dbReference>
<proteinExistence type="predicted"/>
<dbReference type="InterPro" id="IPR015915">
    <property type="entry name" value="Kelch-typ_b-propeller"/>
</dbReference>